<dbReference type="GeneID" id="113571293"/>
<dbReference type="PANTHER" id="PTHR13243:SF1">
    <property type="entry name" value="NUCLEOLAR PROTEIN 16"/>
    <property type="match status" value="1"/>
</dbReference>
<feature type="region of interest" description="Disordered" evidence="5">
    <location>
        <begin position="1"/>
        <end position="29"/>
    </location>
</feature>
<dbReference type="AlphaFoldDB" id="A0AAY5F3Q2"/>
<evidence type="ECO:0000256" key="2">
    <source>
        <dbReference type="ARBA" id="ARBA00008479"/>
    </source>
</evidence>
<dbReference type="PANTHER" id="PTHR13243">
    <property type="entry name" value="HSPC111 PROTEIN-RELATED"/>
    <property type="match status" value="1"/>
</dbReference>
<dbReference type="Ensembl" id="ENSEEET00000065453.1">
    <property type="protein sequence ID" value="ENSEEEP00000063580.1"/>
    <property type="gene ID" value="ENSEEEG00000027176.1"/>
</dbReference>
<evidence type="ECO:0000256" key="4">
    <source>
        <dbReference type="ARBA" id="ARBA00023242"/>
    </source>
</evidence>
<dbReference type="GO" id="GO:0005730">
    <property type="term" value="C:nucleolus"/>
    <property type="evidence" value="ECO:0007669"/>
    <property type="project" value="UniProtKB-SubCell"/>
</dbReference>
<evidence type="ECO:0000313" key="6">
    <source>
        <dbReference type="Ensembl" id="ENSEEEP00000063580.1"/>
    </source>
</evidence>
<feature type="compositionally biased region" description="Basic residues" evidence="5">
    <location>
        <begin position="18"/>
        <end position="29"/>
    </location>
</feature>
<reference evidence="6" key="3">
    <citation type="submission" date="2025-09" db="UniProtKB">
        <authorList>
            <consortium name="Ensembl"/>
        </authorList>
    </citation>
    <scope>IDENTIFICATION</scope>
</reference>
<dbReference type="Proteomes" id="UP000314983">
    <property type="component" value="Chromosome 6"/>
</dbReference>
<comment type="subcellular location">
    <subcellularLocation>
        <location evidence="1">Nucleus</location>
        <location evidence="1">Nucleolus</location>
    </subcellularLocation>
</comment>
<dbReference type="RefSeq" id="XP_026855951.1">
    <property type="nucleotide sequence ID" value="XM_027000150.2"/>
</dbReference>
<dbReference type="InterPro" id="IPR019002">
    <property type="entry name" value="Ribosome_biogenesis_Nop16"/>
</dbReference>
<keyword evidence="4" id="KW-0539">Nucleus</keyword>
<accession>A0AAY5F3Q2</accession>
<dbReference type="GeneTree" id="ENSGT00390000003426"/>
<evidence type="ECO:0000313" key="7">
    <source>
        <dbReference type="Proteomes" id="UP000314983"/>
    </source>
</evidence>
<evidence type="ECO:0000256" key="1">
    <source>
        <dbReference type="ARBA" id="ARBA00004604"/>
    </source>
</evidence>
<sequence>MGKKARKRNNFSYNLDRKKLKKKMMRKSKPMIECPQIRKAWDNRKTAKQNLRDMGLAVGSKGVLPVNKAKDGPVDQTGLLKPYVIKEMEAEASLPTIDKTTCSNDMIEFLQHMIKEHNEDYKAMARDEKNYYQDTPKQIKRKVDLYKRCHPEEYATFIASLETGSSSGML</sequence>
<protein>
    <recommendedName>
        <fullName evidence="3">Nucleolar protein 16</fullName>
    </recommendedName>
</protein>
<keyword evidence="7" id="KW-1185">Reference proteome</keyword>
<reference evidence="6" key="2">
    <citation type="submission" date="2025-08" db="UniProtKB">
        <authorList>
            <consortium name="Ensembl"/>
        </authorList>
    </citation>
    <scope>IDENTIFICATION</scope>
</reference>
<evidence type="ECO:0000256" key="5">
    <source>
        <dbReference type="SAM" id="MobiDB-lite"/>
    </source>
</evidence>
<proteinExistence type="inferred from homology"/>
<evidence type="ECO:0000256" key="3">
    <source>
        <dbReference type="ARBA" id="ARBA00015522"/>
    </source>
</evidence>
<name>A0AAY5F3Q2_ELEEL</name>
<dbReference type="GO" id="GO:0042273">
    <property type="term" value="P:ribosomal large subunit biogenesis"/>
    <property type="evidence" value="ECO:0007669"/>
    <property type="project" value="TreeGrafter"/>
</dbReference>
<comment type="similarity">
    <text evidence="2">Belongs to the NOP16 family.</text>
</comment>
<gene>
    <name evidence="6" type="primary">NOP16</name>
</gene>
<organism evidence="6 7">
    <name type="scientific">Electrophorus electricus</name>
    <name type="common">Electric eel</name>
    <name type="synonym">Gymnotus electricus</name>
    <dbReference type="NCBI Taxonomy" id="8005"/>
    <lineage>
        <taxon>Eukaryota</taxon>
        <taxon>Metazoa</taxon>
        <taxon>Chordata</taxon>
        <taxon>Craniata</taxon>
        <taxon>Vertebrata</taxon>
        <taxon>Euteleostomi</taxon>
        <taxon>Actinopterygii</taxon>
        <taxon>Neopterygii</taxon>
        <taxon>Teleostei</taxon>
        <taxon>Ostariophysi</taxon>
        <taxon>Gymnotiformes</taxon>
        <taxon>Gymnotoidei</taxon>
        <taxon>Gymnotidae</taxon>
        <taxon>Electrophorus</taxon>
    </lineage>
</organism>
<reference evidence="6 7" key="1">
    <citation type="submission" date="2020-05" db="EMBL/GenBank/DDBJ databases">
        <title>Electrophorus electricus (electric eel) genome, fEleEle1, primary haplotype.</title>
        <authorList>
            <person name="Myers G."/>
            <person name="Meyer A."/>
            <person name="Fedrigo O."/>
            <person name="Formenti G."/>
            <person name="Rhie A."/>
            <person name="Tracey A."/>
            <person name="Sims Y."/>
            <person name="Jarvis E.D."/>
        </authorList>
    </citation>
    <scope>NUCLEOTIDE SEQUENCE [LARGE SCALE GENOMIC DNA]</scope>
</reference>
<dbReference type="Pfam" id="PF09420">
    <property type="entry name" value="Nop16"/>
    <property type="match status" value="2"/>
</dbReference>